<dbReference type="EMBL" id="VDMD01000002">
    <property type="protein sequence ID" value="TRM67644.1"/>
    <property type="molecule type" value="Genomic_DNA"/>
</dbReference>
<organism evidence="1 2">
    <name type="scientific">Schizophyllum amplum</name>
    <dbReference type="NCBI Taxonomy" id="97359"/>
    <lineage>
        <taxon>Eukaryota</taxon>
        <taxon>Fungi</taxon>
        <taxon>Dikarya</taxon>
        <taxon>Basidiomycota</taxon>
        <taxon>Agaricomycotina</taxon>
        <taxon>Agaricomycetes</taxon>
        <taxon>Agaricomycetidae</taxon>
        <taxon>Agaricales</taxon>
        <taxon>Schizophyllaceae</taxon>
        <taxon>Schizophyllum</taxon>
    </lineage>
</organism>
<evidence type="ECO:0000313" key="1">
    <source>
        <dbReference type="EMBL" id="TRM67644.1"/>
    </source>
</evidence>
<accession>A0A550CS84</accession>
<name>A0A550CS84_9AGAR</name>
<dbReference type="AlphaFoldDB" id="A0A550CS84"/>
<dbReference type="OrthoDB" id="3015492at2759"/>
<keyword evidence="2" id="KW-1185">Reference proteome</keyword>
<sequence>MTFDPPRNRRRHLYKRWSLFLDSNVVWLPPSGPISCLSSLPMSRVVDSEQPRAEPESPDIAHEVGATVMPDAAGILIVEGLGRKMAVSRQKVIAKLMINRHSGPRYAMEYLQEVFGKVSGSAGPVVFVKMDGAFRLNYGGPLQWLEVDSDSWQDLLPYMHSLRLT</sequence>
<comment type="caution">
    <text evidence="1">The sequence shown here is derived from an EMBL/GenBank/DDBJ whole genome shotgun (WGS) entry which is preliminary data.</text>
</comment>
<evidence type="ECO:0000313" key="2">
    <source>
        <dbReference type="Proteomes" id="UP000320762"/>
    </source>
</evidence>
<gene>
    <name evidence="1" type="ORF">BD626DRAFT_479415</name>
</gene>
<reference evidence="1 2" key="1">
    <citation type="journal article" date="2019" name="New Phytol.">
        <title>Comparative genomics reveals unique wood-decay strategies and fruiting body development in the Schizophyllaceae.</title>
        <authorList>
            <person name="Almasi E."/>
            <person name="Sahu N."/>
            <person name="Krizsan K."/>
            <person name="Balint B."/>
            <person name="Kovacs G.M."/>
            <person name="Kiss B."/>
            <person name="Cseklye J."/>
            <person name="Drula E."/>
            <person name="Henrissat B."/>
            <person name="Nagy I."/>
            <person name="Chovatia M."/>
            <person name="Adam C."/>
            <person name="LaButti K."/>
            <person name="Lipzen A."/>
            <person name="Riley R."/>
            <person name="Grigoriev I.V."/>
            <person name="Nagy L.G."/>
        </authorList>
    </citation>
    <scope>NUCLEOTIDE SEQUENCE [LARGE SCALE GENOMIC DNA]</scope>
    <source>
        <strain evidence="1 2">NL-1724</strain>
    </source>
</reference>
<protein>
    <submittedName>
        <fullName evidence="1">Uncharacterized protein</fullName>
    </submittedName>
</protein>
<dbReference type="Proteomes" id="UP000320762">
    <property type="component" value="Unassembled WGS sequence"/>
</dbReference>
<proteinExistence type="predicted"/>